<dbReference type="AlphaFoldDB" id="A0A090ALS4"/>
<name>A0A090ALS4_9GAMM</name>
<keyword evidence="1" id="KW-0472">Membrane</keyword>
<dbReference type="OrthoDB" id="9795854at2"/>
<dbReference type="KEGG" id="tig:THII_2490"/>
<dbReference type="InterPro" id="IPR026268">
    <property type="entry name" value="RseC"/>
</dbReference>
<keyword evidence="1" id="KW-1133">Transmembrane helix</keyword>
<accession>A0A090ALS4</accession>
<feature type="transmembrane region" description="Helical" evidence="1">
    <location>
        <begin position="110"/>
        <end position="127"/>
    </location>
</feature>
<organism evidence="2 3">
    <name type="scientific">Thioploca ingrica</name>
    <dbReference type="NCBI Taxonomy" id="40754"/>
    <lineage>
        <taxon>Bacteria</taxon>
        <taxon>Pseudomonadati</taxon>
        <taxon>Pseudomonadota</taxon>
        <taxon>Gammaproteobacteria</taxon>
        <taxon>Thiotrichales</taxon>
        <taxon>Thiotrichaceae</taxon>
        <taxon>Thioploca</taxon>
    </lineage>
</organism>
<keyword evidence="1" id="KW-0812">Transmembrane</keyword>
<gene>
    <name evidence="2" type="ORF">THII_2490</name>
</gene>
<dbReference type="PANTHER" id="PTHR35867">
    <property type="entry name" value="PROTEIN RSEC"/>
    <property type="match status" value="1"/>
</dbReference>
<dbReference type="Proteomes" id="UP000031623">
    <property type="component" value="Chromosome"/>
</dbReference>
<sequence>MIEKPGVVIQVEDQFALVQTLSDSSCQHCVNQQGCGMANLTSMLKPKYGTVKVVNQLAAQVGDQVIIGLEENALLKTSLVFYLLPLLGLFSGAIGYEWVVVMMQWPELEILTIIASLLGLWMGLLQAQRINAKISKDTRYYPVILKKFVLEKCN</sequence>
<protein>
    <submittedName>
        <fullName evidence="2">Positive regulator of sigma E, RseC/MucC</fullName>
    </submittedName>
</protein>
<proteinExistence type="predicted"/>
<feature type="transmembrane region" description="Helical" evidence="1">
    <location>
        <begin position="79"/>
        <end position="98"/>
    </location>
</feature>
<dbReference type="STRING" id="40754.THII_2490"/>
<evidence type="ECO:0000256" key="1">
    <source>
        <dbReference type="SAM" id="Phobius"/>
    </source>
</evidence>
<keyword evidence="3" id="KW-1185">Reference proteome</keyword>
<dbReference type="InterPro" id="IPR007359">
    <property type="entry name" value="SigmaE_reg_RseC_MucC"/>
</dbReference>
<dbReference type="HOGENOM" id="CLU_124911_0_2_6"/>
<dbReference type="PIRSF" id="PIRSF004923">
    <property type="entry name" value="RseC"/>
    <property type="match status" value="1"/>
</dbReference>
<dbReference type="PANTHER" id="PTHR35867:SF1">
    <property type="entry name" value="PROTEIN RSEC"/>
    <property type="match status" value="1"/>
</dbReference>
<reference evidence="2 3" key="1">
    <citation type="journal article" date="2014" name="ISME J.">
        <title>Ecophysiology of Thioploca ingrica as revealed by the complete genome sequence supplemented with proteomic evidence.</title>
        <authorList>
            <person name="Kojima H."/>
            <person name="Ogura Y."/>
            <person name="Yamamoto N."/>
            <person name="Togashi T."/>
            <person name="Mori H."/>
            <person name="Watanabe T."/>
            <person name="Nemoto F."/>
            <person name="Kurokawa K."/>
            <person name="Hayashi T."/>
            <person name="Fukui M."/>
        </authorList>
    </citation>
    <scope>NUCLEOTIDE SEQUENCE [LARGE SCALE GENOMIC DNA]</scope>
</reference>
<evidence type="ECO:0000313" key="2">
    <source>
        <dbReference type="EMBL" id="BAP56787.1"/>
    </source>
</evidence>
<dbReference type="Pfam" id="PF04246">
    <property type="entry name" value="RseC_MucC"/>
    <property type="match status" value="1"/>
</dbReference>
<dbReference type="EMBL" id="AP014633">
    <property type="protein sequence ID" value="BAP56787.1"/>
    <property type="molecule type" value="Genomic_DNA"/>
</dbReference>
<evidence type="ECO:0000313" key="3">
    <source>
        <dbReference type="Proteomes" id="UP000031623"/>
    </source>
</evidence>